<evidence type="ECO:0000259" key="1">
    <source>
        <dbReference type="Pfam" id="PF13577"/>
    </source>
</evidence>
<dbReference type="RefSeq" id="WP_043985497.1">
    <property type="nucleotide sequence ID" value="NZ_JXST01000011.1"/>
</dbReference>
<dbReference type="InterPro" id="IPR032710">
    <property type="entry name" value="NTF2-like_dom_sf"/>
</dbReference>
<dbReference type="Proteomes" id="UP000032221">
    <property type="component" value="Unassembled WGS sequence"/>
</dbReference>
<feature type="domain" description="SnoaL-like" evidence="1">
    <location>
        <begin position="2"/>
        <end position="126"/>
    </location>
</feature>
<accession>A0A0D1L817</accession>
<dbReference type="STRING" id="280871.TL10_09760"/>
<keyword evidence="3" id="KW-1185">Reference proteome</keyword>
<dbReference type="OrthoDB" id="981191at2"/>
<dbReference type="Gene3D" id="3.10.450.50">
    <property type="match status" value="1"/>
</dbReference>
<comment type="caution">
    <text evidence="2">The sequence shown here is derived from an EMBL/GenBank/DDBJ whole genome shotgun (WGS) entry which is preliminary data.</text>
</comment>
<dbReference type="EMBL" id="JXST01000011">
    <property type="protein sequence ID" value="KIU17070.1"/>
    <property type="molecule type" value="Genomic_DNA"/>
</dbReference>
<protein>
    <submittedName>
        <fullName evidence="2">Polyketide cyclase</fullName>
    </submittedName>
</protein>
<proteinExistence type="predicted"/>
<sequence>MADREDIIDLLTRYATGIDRQDWPLFRSVFTADCVLDYGQIGSWHGVDGVTDYMIQVHVPFEHTLHRLSNHAIEIDGDTATARTYVDVLLIARDAKPHKTSDVNATGFYDDELVRTDEGWRINRRKLTMVRNRSL</sequence>
<organism evidence="2 3">
    <name type="scientific">Mycolicibacterium llatzerense</name>
    <dbReference type="NCBI Taxonomy" id="280871"/>
    <lineage>
        <taxon>Bacteria</taxon>
        <taxon>Bacillati</taxon>
        <taxon>Actinomycetota</taxon>
        <taxon>Actinomycetes</taxon>
        <taxon>Mycobacteriales</taxon>
        <taxon>Mycobacteriaceae</taxon>
        <taxon>Mycolicibacterium</taxon>
    </lineage>
</organism>
<dbReference type="Pfam" id="PF13577">
    <property type="entry name" value="SnoaL_4"/>
    <property type="match status" value="1"/>
</dbReference>
<dbReference type="PATRIC" id="fig|280871.6.peg.2020"/>
<dbReference type="SUPFAM" id="SSF54427">
    <property type="entry name" value="NTF2-like"/>
    <property type="match status" value="1"/>
</dbReference>
<name>A0A0D1L817_9MYCO</name>
<reference evidence="2 3" key="1">
    <citation type="submission" date="2015-01" db="EMBL/GenBank/DDBJ databases">
        <title>Genome sequence of Mycobacterium llatzerense and Mycobacterium immunogenum recovered from brain abscess.</title>
        <authorList>
            <person name="Greninger A.L."/>
            <person name="Langelier C."/>
            <person name="Cunningham G."/>
            <person name="Chiu C.Y."/>
            <person name="Miller S."/>
        </authorList>
    </citation>
    <scope>NUCLEOTIDE SEQUENCE [LARGE SCALE GENOMIC DNA]</scope>
    <source>
        <strain evidence="2 3">CLUC14</strain>
    </source>
</reference>
<dbReference type="InterPro" id="IPR037401">
    <property type="entry name" value="SnoaL-like"/>
</dbReference>
<dbReference type="CDD" id="cd00531">
    <property type="entry name" value="NTF2_like"/>
    <property type="match status" value="1"/>
</dbReference>
<gene>
    <name evidence="2" type="ORF">TL10_09760</name>
</gene>
<dbReference type="AlphaFoldDB" id="A0A0D1L817"/>
<evidence type="ECO:0000313" key="3">
    <source>
        <dbReference type="Proteomes" id="UP000032221"/>
    </source>
</evidence>
<evidence type="ECO:0000313" key="2">
    <source>
        <dbReference type="EMBL" id="KIU17070.1"/>
    </source>
</evidence>